<dbReference type="Pfam" id="PF06713">
    <property type="entry name" value="bPH_4"/>
    <property type="match status" value="1"/>
</dbReference>
<evidence type="ECO:0000256" key="1">
    <source>
        <dbReference type="SAM" id="MobiDB-lite"/>
    </source>
</evidence>
<keyword evidence="2" id="KW-0812">Transmembrane</keyword>
<protein>
    <submittedName>
        <fullName evidence="4">PH domain-containing protein</fullName>
    </submittedName>
</protein>
<sequence>MHVFKSKIDNWVLVCLLLSVSACLMGASVPLTVGGIANYVFAAIILIAGAGFPIWIYVSTRYIVSGDDLKIISGPFTWNIPIQSIVSLEETQVAATSPALSFDRLQITYGEDKVIIVSPVDKEKFIQKLGKEKLIGSAQRNGTGAAAKDSRKKAKKNKINRNNP</sequence>
<accession>A0A1H8LBV2</accession>
<feature type="compositionally biased region" description="Basic residues" evidence="1">
    <location>
        <begin position="150"/>
        <end position="164"/>
    </location>
</feature>
<keyword evidence="5" id="KW-1185">Reference proteome</keyword>
<dbReference type="EMBL" id="FODO01000003">
    <property type="protein sequence ID" value="SEO02660.1"/>
    <property type="molecule type" value="Genomic_DNA"/>
</dbReference>
<evidence type="ECO:0000313" key="5">
    <source>
        <dbReference type="Proteomes" id="UP000198814"/>
    </source>
</evidence>
<dbReference type="InterPro" id="IPR009589">
    <property type="entry name" value="PH_YyaB-like"/>
</dbReference>
<dbReference type="GO" id="GO:0030153">
    <property type="term" value="P:bacteriocin immunity"/>
    <property type="evidence" value="ECO:0007669"/>
    <property type="project" value="InterPro"/>
</dbReference>
<proteinExistence type="predicted"/>
<evidence type="ECO:0000256" key="2">
    <source>
        <dbReference type="SAM" id="Phobius"/>
    </source>
</evidence>
<keyword evidence="2" id="KW-1133">Transmembrane helix</keyword>
<reference evidence="5" key="1">
    <citation type="submission" date="2016-10" db="EMBL/GenBank/DDBJ databases">
        <authorList>
            <person name="Varghese N."/>
            <person name="Submissions S."/>
        </authorList>
    </citation>
    <scope>NUCLEOTIDE SEQUENCE [LARGE SCALE GENOMIC DNA]</scope>
    <source>
        <strain evidence="5">Nm76</strain>
    </source>
</reference>
<feature type="transmembrane region" description="Helical" evidence="2">
    <location>
        <begin position="36"/>
        <end position="58"/>
    </location>
</feature>
<feature type="domain" description="Uncharacterized protein YyaB-like PH" evidence="3">
    <location>
        <begin position="60"/>
        <end position="132"/>
    </location>
</feature>
<dbReference type="AlphaFoldDB" id="A0A1H8LBV2"/>
<dbReference type="OrthoDB" id="6658731at2"/>
<dbReference type="PROSITE" id="PS51257">
    <property type="entry name" value="PROKAR_LIPOPROTEIN"/>
    <property type="match status" value="1"/>
</dbReference>
<organism evidence="4 5">
    <name type="scientific">Nitrosomonas oligotropha</name>
    <dbReference type="NCBI Taxonomy" id="42354"/>
    <lineage>
        <taxon>Bacteria</taxon>
        <taxon>Pseudomonadati</taxon>
        <taxon>Pseudomonadota</taxon>
        <taxon>Betaproteobacteria</taxon>
        <taxon>Nitrosomonadales</taxon>
        <taxon>Nitrosomonadaceae</taxon>
        <taxon>Nitrosomonas</taxon>
    </lineage>
</organism>
<evidence type="ECO:0000313" key="4">
    <source>
        <dbReference type="EMBL" id="SEO02660.1"/>
    </source>
</evidence>
<dbReference type="RefSeq" id="WP_090315598.1">
    <property type="nucleotide sequence ID" value="NZ_FNOE01000002.1"/>
</dbReference>
<gene>
    <name evidence="4" type="ORF">SAMN05216333_103134</name>
</gene>
<evidence type="ECO:0000259" key="3">
    <source>
        <dbReference type="Pfam" id="PF06713"/>
    </source>
</evidence>
<feature type="region of interest" description="Disordered" evidence="1">
    <location>
        <begin position="139"/>
        <end position="164"/>
    </location>
</feature>
<dbReference type="Proteomes" id="UP000198814">
    <property type="component" value="Unassembled WGS sequence"/>
</dbReference>
<name>A0A1H8LBV2_9PROT</name>
<keyword evidence="2" id="KW-0472">Membrane</keyword>